<dbReference type="Pfam" id="PF09911">
    <property type="entry name" value="DUF2140"/>
    <property type="match status" value="1"/>
</dbReference>
<sequence length="183" mass="19715">MKQRNWKKAFGILAALNLLILAAVLFLARPTGEVKTEETIPKKGNIQIAMEADALRSVIDRGLSEAGIEGTVEAGDGIRMSMPVEAYGISSALSVRTEPRATKDGRIELAVKEAKLGQIPLPPAETVAMASRLFQKDGVAFDSARRSIVIDPAMWAIGGIRDLKAIEMDSAEGRYIFEGTMGE</sequence>
<dbReference type="AlphaFoldDB" id="A0A3S4YK75"/>
<dbReference type="InterPro" id="IPR018672">
    <property type="entry name" value="DUF2140"/>
</dbReference>
<keyword evidence="2" id="KW-1185">Reference proteome</keyword>
<dbReference type="Proteomes" id="UP000269544">
    <property type="component" value="Chromosome"/>
</dbReference>
<dbReference type="OrthoDB" id="1696377at2"/>
<organism evidence="1 2">
    <name type="scientific">Aedoeadaptatus ivorii</name>
    <dbReference type="NCBI Taxonomy" id="54006"/>
    <lineage>
        <taxon>Bacteria</taxon>
        <taxon>Bacillati</taxon>
        <taxon>Bacillota</taxon>
        <taxon>Tissierellia</taxon>
        <taxon>Tissierellales</taxon>
        <taxon>Peptoniphilaceae</taxon>
        <taxon>Aedoeadaptatus</taxon>
    </lineage>
</organism>
<gene>
    <name evidence="1" type="ORF">NCTC13079_00379</name>
</gene>
<accession>A0A3S4YK75</accession>
<reference evidence="1 2" key="1">
    <citation type="submission" date="2018-12" db="EMBL/GenBank/DDBJ databases">
        <authorList>
            <consortium name="Pathogen Informatics"/>
        </authorList>
    </citation>
    <scope>NUCLEOTIDE SEQUENCE [LARGE SCALE GENOMIC DNA]</scope>
    <source>
        <strain evidence="1 2">NCTC13079</strain>
    </source>
</reference>
<evidence type="ECO:0000313" key="2">
    <source>
        <dbReference type="Proteomes" id="UP000269544"/>
    </source>
</evidence>
<dbReference type="EMBL" id="LR134523">
    <property type="protein sequence ID" value="VEJ34894.1"/>
    <property type="molecule type" value="Genomic_DNA"/>
</dbReference>
<proteinExistence type="predicted"/>
<evidence type="ECO:0000313" key="1">
    <source>
        <dbReference type="EMBL" id="VEJ34894.1"/>
    </source>
</evidence>
<name>A0A3S4YK75_9FIRM</name>
<dbReference type="RefSeq" id="WP_126464831.1">
    <property type="nucleotide sequence ID" value="NZ_LR134523.1"/>
</dbReference>
<protein>
    <submittedName>
        <fullName evidence="1">Uncharacterized protein conserved in bacteria</fullName>
    </submittedName>
</protein>
<dbReference type="KEGG" id="piv:NCTC13079_00379"/>